<sequence length="179" mass="21007">MELRFLLFHIGTDEVVSIKVLEYYIELRLHYSDVGEGQTIKVRLDELAETLYSSRRNITRLLKSMVEEGYLRWQPGKGRGNASTIQFIQPLNVAFLYHFDDLIQQAKYKEAIRLLKKKGVSPPIRDRCYRYLMRELSIPGIPLEEQGKLLGKSSSRLRPTMVSTETGTWRMIRRDSRKR</sequence>
<evidence type="ECO:0000259" key="1">
    <source>
        <dbReference type="Pfam" id="PF12793"/>
    </source>
</evidence>
<comment type="caution">
    <text evidence="2">The sequence shown here is derived from an EMBL/GenBank/DDBJ whole genome shotgun (WGS) entry which is preliminary data.</text>
</comment>
<proteinExistence type="predicted"/>
<organism evidence="2 3">
    <name type="scientific">Desmospora profundinema</name>
    <dbReference type="NCBI Taxonomy" id="1571184"/>
    <lineage>
        <taxon>Bacteria</taxon>
        <taxon>Bacillati</taxon>
        <taxon>Bacillota</taxon>
        <taxon>Bacilli</taxon>
        <taxon>Bacillales</taxon>
        <taxon>Thermoactinomycetaceae</taxon>
        <taxon>Desmospora</taxon>
    </lineage>
</organism>
<feature type="domain" description="Transcriptional regulator SgrR N-terminal HTH" evidence="1">
    <location>
        <begin position="20"/>
        <end position="118"/>
    </location>
</feature>
<dbReference type="SUPFAM" id="SSF46785">
    <property type="entry name" value="Winged helix' DNA-binding domain"/>
    <property type="match status" value="1"/>
</dbReference>
<protein>
    <recommendedName>
        <fullName evidence="1">Transcriptional regulator SgrR N-terminal HTH domain-containing protein</fullName>
    </recommendedName>
</protein>
<dbReference type="InterPro" id="IPR036388">
    <property type="entry name" value="WH-like_DNA-bd_sf"/>
</dbReference>
<dbReference type="RefSeq" id="WP_309867594.1">
    <property type="nucleotide sequence ID" value="NZ_JAVDQG010000007.1"/>
</dbReference>
<dbReference type="Gene3D" id="1.10.10.10">
    <property type="entry name" value="Winged helix-like DNA-binding domain superfamily/Winged helix DNA-binding domain"/>
    <property type="match status" value="1"/>
</dbReference>
<reference evidence="2 3" key="1">
    <citation type="submission" date="2023-07" db="EMBL/GenBank/DDBJ databases">
        <title>Genomic Encyclopedia of Type Strains, Phase IV (KMG-IV): sequencing the most valuable type-strain genomes for metagenomic binning, comparative biology and taxonomic classification.</title>
        <authorList>
            <person name="Goeker M."/>
        </authorList>
    </citation>
    <scope>NUCLEOTIDE SEQUENCE [LARGE SCALE GENOMIC DNA]</scope>
    <source>
        <strain evidence="2 3">DSM 45903</strain>
    </source>
</reference>
<dbReference type="InterPro" id="IPR025370">
    <property type="entry name" value="SgrR_HTH_N"/>
</dbReference>
<evidence type="ECO:0000313" key="3">
    <source>
        <dbReference type="Proteomes" id="UP001185012"/>
    </source>
</evidence>
<dbReference type="Proteomes" id="UP001185012">
    <property type="component" value="Unassembled WGS sequence"/>
</dbReference>
<name>A0ABU1IS10_9BACL</name>
<evidence type="ECO:0000313" key="2">
    <source>
        <dbReference type="EMBL" id="MDR6226959.1"/>
    </source>
</evidence>
<keyword evidence="3" id="KW-1185">Reference proteome</keyword>
<dbReference type="InterPro" id="IPR036390">
    <property type="entry name" value="WH_DNA-bd_sf"/>
</dbReference>
<gene>
    <name evidence="2" type="ORF">JOE21_002971</name>
</gene>
<dbReference type="EMBL" id="JAVDQG010000007">
    <property type="protein sequence ID" value="MDR6226959.1"/>
    <property type="molecule type" value="Genomic_DNA"/>
</dbReference>
<dbReference type="Pfam" id="PF12793">
    <property type="entry name" value="SgrR_N"/>
    <property type="match status" value="1"/>
</dbReference>
<accession>A0ABU1IS10</accession>